<reference evidence="1 2" key="1">
    <citation type="submission" date="2010-02" db="EMBL/GenBank/DDBJ databases">
        <authorList>
            <person name="Weinstock G."/>
            <person name="Sodergren E."/>
            <person name="Clifton S."/>
            <person name="Fulton L."/>
            <person name="Fulton B."/>
            <person name="Courtney L."/>
            <person name="Fronick C."/>
            <person name="Harrison M."/>
            <person name="Strong C."/>
            <person name="Farmer C."/>
            <person name="Delahaunty K."/>
            <person name="Markovic C."/>
            <person name="Hall O."/>
            <person name="Minx P."/>
            <person name="Tomlinson C."/>
            <person name="Mitreva M."/>
            <person name="Nelson J."/>
            <person name="Hou S."/>
            <person name="Wollam A."/>
            <person name="Pepin K.H."/>
            <person name="Johnson M."/>
            <person name="Bhonagiri V."/>
            <person name="Zhang X."/>
            <person name="Suruliraj S."/>
            <person name="Warren W."/>
            <person name="Chinwalla A."/>
            <person name="Mardis E.R."/>
            <person name="Wilson R.K."/>
        </authorList>
    </citation>
    <scope>NUCLEOTIDE SEQUENCE [LARGE SCALE GENOMIC DNA]</scope>
    <source>
        <strain evidence="1 2">ATCC 23685</strain>
    </source>
</reference>
<sequence length="44" mass="4776">MGKAPDGAFFIVTAITSLTSLTMIDAFPPLIVIPRLPYRRVSTP</sequence>
<name>D4F3F8_EDWTA</name>
<evidence type="ECO:0000313" key="2">
    <source>
        <dbReference type="Proteomes" id="UP000003692"/>
    </source>
</evidence>
<comment type="caution">
    <text evidence="1">The sequence shown here is derived from an EMBL/GenBank/DDBJ whole genome shotgun (WGS) entry which is preliminary data.</text>
</comment>
<accession>D4F3F8</accession>
<gene>
    <name evidence="1" type="ORF">EDWATA_01268</name>
</gene>
<dbReference type="EMBL" id="ADGK01000064">
    <property type="protein sequence ID" value="EFE23697.1"/>
    <property type="molecule type" value="Genomic_DNA"/>
</dbReference>
<protein>
    <submittedName>
        <fullName evidence="1">Uncharacterized protein</fullName>
    </submittedName>
</protein>
<proteinExistence type="predicted"/>
<evidence type="ECO:0000313" key="1">
    <source>
        <dbReference type="EMBL" id="EFE23697.1"/>
    </source>
</evidence>
<dbReference type="AlphaFoldDB" id="D4F3F8"/>
<organism evidence="1 2">
    <name type="scientific">Edwardsiella tarda ATCC 23685</name>
    <dbReference type="NCBI Taxonomy" id="500638"/>
    <lineage>
        <taxon>Bacteria</taxon>
        <taxon>Pseudomonadati</taxon>
        <taxon>Pseudomonadota</taxon>
        <taxon>Gammaproteobacteria</taxon>
        <taxon>Enterobacterales</taxon>
        <taxon>Hafniaceae</taxon>
        <taxon>Edwardsiella</taxon>
    </lineage>
</organism>
<dbReference type="Proteomes" id="UP000003692">
    <property type="component" value="Unassembled WGS sequence"/>
</dbReference>
<dbReference type="HOGENOM" id="CLU_3215540_0_0_6"/>